<evidence type="ECO:0000259" key="9">
    <source>
        <dbReference type="PROSITE" id="PS51915"/>
    </source>
</evidence>
<name>A0ABM4AY02_VANTA</name>
<keyword evidence="10" id="KW-1185">Reference proteome</keyword>
<feature type="binding site" evidence="6">
    <location>
        <position position="12"/>
    </location>
    <ligand>
        <name>Zn(2+)</name>
        <dbReference type="ChEBI" id="CHEBI:29105"/>
    </ligand>
</feature>
<dbReference type="Pfam" id="PF07776">
    <property type="entry name" value="zf-AD"/>
    <property type="match status" value="1"/>
</dbReference>
<feature type="binding site" evidence="6">
    <location>
        <position position="55"/>
    </location>
    <ligand>
        <name>Zn(2+)</name>
        <dbReference type="ChEBI" id="CHEBI:29105"/>
    </ligand>
</feature>
<dbReference type="PROSITE" id="PS50157">
    <property type="entry name" value="ZINC_FINGER_C2H2_2"/>
    <property type="match status" value="8"/>
</dbReference>
<evidence type="ECO:0000313" key="11">
    <source>
        <dbReference type="RefSeq" id="XP_064076173.1"/>
    </source>
</evidence>
<evidence type="ECO:0000256" key="7">
    <source>
        <dbReference type="SAM" id="MobiDB-lite"/>
    </source>
</evidence>
<keyword evidence="1 6" id="KW-0479">Metal-binding</keyword>
<keyword evidence="4 6" id="KW-0862">Zinc</keyword>
<evidence type="ECO:0000256" key="5">
    <source>
        <dbReference type="PROSITE-ProRule" id="PRU00042"/>
    </source>
</evidence>
<dbReference type="SMART" id="SM00355">
    <property type="entry name" value="ZnF_C2H2"/>
    <property type="match status" value="11"/>
</dbReference>
<dbReference type="PROSITE" id="PS00028">
    <property type="entry name" value="ZINC_FINGER_C2H2_1"/>
    <property type="match status" value="9"/>
</dbReference>
<evidence type="ECO:0000259" key="8">
    <source>
        <dbReference type="PROSITE" id="PS50157"/>
    </source>
</evidence>
<feature type="domain" description="C2H2-type" evidence="8">
    <location>
        <begin position="315"/>
        <end position="343"/>
    </location>
</feature>
<feature type="binding site" evidence="6">
    <location>
        <position position="52"/>
    </location>
    <ligand>
        <name>Zn(2+)</name>
        <dbReference type="ChEBI" id="CHEBI:29105"/>
    </ligand>
</feature>
<dbReference type="PANTHER" id="PTHR24379">
    <property type="entry name" value="KRAB AND ZINC FINGER DOMAIN-CONTAINING"/>
    <property type="match status" value="1"/>
</dbReference>
<reference evidence="11" key="1">
    <citation type="submission" date="2025-08" db="UniProtKB">
        <authorList>
            <consortium name="RefSeq"/>
        </authorList>
    </citation>
    <scope>IDENTIFICATION</scope>
    <source>
        <tissue evidence="11">Whole body</tissue>
    </source>
</reference>
<dbReference type="PROSITE" id="PS51915">
    <property type="entry name" value="ZAD"/>
    <property type="match status" value="1"/>
</dbReference>
<evidence type="ECO:0000256" key="4">
    <source>
        <dbReference type="ARBA" id="ARBA00022833"/>
    </source>
</evidence>
<feature type="compositionally biased region" description="Basic and acidic residues" evidence="7">
    <location>
        <begin position="601"/>
        <end position="616"/>
    </location>
</feature>
<sequence length="616" mass="70499">MEYNTKINENLCRLCLKGNNRMLCLNNTYLQDVYEKITDIELNSITYMQSICYICVKRLRNCHTLIQQAITSDKILKDALQCNSEVNGVQQNEKFKLSVSSTINISLGDIDCDVKDEIAIKEELNVQGDGNYIDDIPSQIDQEINIKDQLSLDDIKSDDVKEITSDSEDDVPLKNISMKKHLDRKIEEKEIKRIKKYKETKVDAQELILDEEQQLDEMFQRSKSLNYLNSPYKCDLCYKGFLDPIAFDKHKEKHDEISGPHECQLCHLRYLTVKSLRAHTSSAHSRRFSCNICSHLSHTKHQAKAHEQWHNGHTYPCKPCGRAFSKPTSYLSHVRKWHAGASEHVCGECGEGFARRHGLLMHRSKAHRGDRKPKPEPDPDGFCVECNIQFASTEAKTRHVLISKRHVIFKDNDSKCSLCGARVPPAARAAHARRHVRALAPAPAPRPPLALACDQCESTFPSRAKLQNHVKRIHLGLKYNKNIVCEICGKKCTSDATLRYHQRRHTGEKPFPCERCAARFVSREQLRLHARTHSGERPYRCALCHHAFSQKPALTRHYRVHTGAKPYECHVCGKPFSQSNSLKTHIRTVHLRLPPNKKKKDQTAERAVDKDGAEVI</sequence>
<feature type="domain" description="C2H2-type" evidence="8">
    <location>
        <begin position="539"/>
        <end position="566"/>
    </location>
</feature>
<dbReference type="Gene3D" id="3.30.160.60">
    <property type="entry name" value="Classic Zinc Finger"/>
    <property type="match status" value="8"/>
</dbReference>
<dbReference type="Pfam" id="PF00096">
    <property type="entry name" value="zf-C2H2"/>
    <property type="match status" value="3"/>
</dbReference>
<evidence type="ECO:0000256" key="3">
    <source>
        <dbReference type="ARBA" id="ARBA00022771"/>
    </source>
</evidence>
<evidence type="ECO:0000256" key="1">
    <source>
        <dbReference type="ARBA" id="ARBA00022723"/>
    </source>
</evidence>
<proteinExistence type="predicted"/>
<dbReference type="GeneID" id="113391403"/>
<keyword evidence="2" id="KW-0677">Repeat</keyword>
<accession>A0ABM4AY02</accession>
<dbReference type="InterPro" id="IPR013087">
    <property type="entry name" value="Znf_C2H2_type"/>
</dbReference>
<feature type="domain" description="C2H2-type" evidence="8">
    <location>
        <begin position="567"/>
        <end position="595"/>
    </location>
</feature>
<feature type="binding site" evidence="6">
    <location>
        <position position="15"/>
    </location>
    <ligand>
        <name>Zn(2+)</name>
        <dbReference type="ChEBI" id="CHEBI:29105"/>
    </ligand>
</feature>
<evidence type="ECO:0000256" key="6">
    <source>
        <dbReference type="PROSITE-ProRule" id="PRU01263"/>
    </source>
</evidence>
<feature type="domain" description="C2H2-type" evidence="8">
    <location>
        <begin position="511"/>
        <end position="538"/>
    </location>
</feature>
<evidence type="ECO:0000313" key="10">
    <source>
        <dbReference type="Proteomes" id="UP001652626"/>
    </source>
</evidence>
<dbReference type="SMART" id="SM00868">
    <property type="entry name" value="zf-AD"/>
    <property type="match status" value="1"/>
</dbReference>
<dbReference type="PANTHER" id="PTHR24379:SF121">
    <property type="entry name" value="C2H2-TYPE DOMAIN-CONTAINING PROTEIN"/>
    <property type="match status" value="1"/>
</dbReference>
<evidence type="ECO:0000256" key="2">
    <source>
        <dbReference type="ARBA" id="ARBA00022737"/>
    </source>
</evidence>
<feature type="domain" description="C2H2-type" evidence="8">
    <location>
        <begin position="483"/>
        <end position="510"/>
    </location>
</feature>
<dbReference type="SUPFAM" id="SSF57667">
    <property type="entry name" value="beta-beta-alpha zinc fingers"/>
    <property type="match status" value="5"/>
</dbReference>
<feature type="domain" description="ZAD" evidence="9">
    <location>
        <begin position="10"/>
        <end position="79"/>
    </location>
</feature>
<protein>
    <submittedName>
        <fullName evidence="11">Zinc finger protein ZFP2-like</fullName>
    </submittedName>
</protein>
<feature type="domain" description="C2H2-type" evidence="8">
    <location>
        <begin position="451"/>
        <end position="479"/>
    </location>
</feature>
<dbReference type="InterPro" id="IPR012934">
    <property type="entry name" value="Znf_AD"/>
</dbReference>
<keyword evidence="3 5" id="KW-0863">Zinc-finger</keyword>
<feature type="region of interest" description="Disordered" evidence="7">
    <location>
        <begin position="594"/>
        <end position="616"/>
    </location>
</feature>
<dbReference type="Proteomes" id="UP001652626">
    <property type="component" value="Chromosome 31"/>
</dbReference>
<feature type="domain" description="C2H2-type" evidence="8">
    <location>
        <begin position="344"/>
        <end position="372"/>
    </location>
</feature>
<gene>
    <name evidence="11" type="primary">LOC113391403</name>
</gene>
<feature type="domain" description="C2H2-type" evidence="8">
    <location>
        <begin position="232"/>
        <end position="254"/>
    </location>
</feature>
<dbReference type="RefSeq" id="XP_064076173.1">
    <property type="nucleotide sequence ID" value="XM_064220103.1"/>
</dbReference>
<dbReference type="InterPro" id="IPR036236">
    <property type="entry name" value="Znf_C2H2_sf"/>
</dbReference>
<organism evidence="10 11">
    <name type="scientific">Vanessa tameamea</name>
    <name type="common">Kamehameha butterfly</name>
    <dbReference type="NCBI Taxonomy" id="334116"/>
    <lineage>
        <taxon>Eukaryota</taxon>
        <taxon>Metazoa</taxon>
        <taxon>Ecdysozoa</taxon>
        <taxon>Arthropoda</taxon>
        <taxon>Hexapoda</taxon>
        <taxon>Insecta</taxon>
        <taxon>Pterygota</taxon>
        <taxon>Neoptera</taxon>
        <taxon>Endopterygota</taxon>
        <taxon>Lepidoptera</taxon>
        <taxon>Glossata</taxon>
        <taxon>Ditrysia</taxon>
        <taxon>Papilionoidea</taxon>
        <taxon>Nymphalidae</taxon>
        <taxon>Nymphalinae</taxon>
        <taxon>Vanessa</taxon>
    </lineage>
</organism>